<reference evidence="1 2" key="1">
    <citation type="submission" date="2019-12" db="EMBL/GenBank/DDBJ databases">
        <title>A genome sequence resource for the geographically widespread anthracnose pathogen Colletotrichum asianum.</title>
        <authorList>
            <person name="Meng Y."/>
        </authorList>
    </citation>
    <scope>NUCLEOTIDE SEQUENCE [LARGE SCALE GENOMIC DNA]</scope>
    <source>
        <strain evidence="1 2">ICMP 18580</strain>
    </source>
</reference>
<proteinExistence type="predicted"/>
<protein>
    <submittedName>
        <fullName evidence="1">Uncharacterized protein</fullName>
    </submittedName>
</protein>
<organism evidence="1 2">
    <name type="scientific">Colletotrichum asianum</name>
    <dbReference type="NCBI Taxonomy" id="702518"/>
    <lineage>
        <taxon>Eukaryota</taxon>
        <taxon>Fungi</taxon>
        <taxon>Dikarya</taxon>
        <taxon>Ascomycota</taxon>
        <taxon>Pezizomycotina</taxon>
        <taxon>Sordariomycetes</taxon>
        <taxon>Hypocreomycetidae</taxon>
        <taxon>Glomerellales</taxon>
        <taxon>Glomerellaceae</taxon>
        <taxon>Colletotrichum</taxon>
        <taxon>Colletotrichum gloeosporioides species complex</taxon>
    </lineage>
</organism>
<dbReference type="EMBL" id="WOWK01000081">
    <property type="protein sequence ID" value="KAF0320627.1"/>
    <property type="molecule type" value="Genomic_DNA"/>
</dbReference>
<name>A0A8H3W9H6_9PEZI</name>
<sequence length="102" mass="11209">MHSAGSSYLVCLGIVLEDCLEGCCIGGRAWSNLRPLHSVVWPGCLRCRTWSIEASQQTGFSQGEVVLLGDGLESCRAQRVFGVPYLVAVFECNLLQYLQVTR</sequence>
<gene>
    <name evidence="1" type="ORF">GQ607_012208</name>
</gene>
<accession>A0A8H3W9H6</accession>
<keyword evidence="2" id="KW-1185">Reference proteome</keyword>
<evidence type="ECO:0000313" key="2">
    <source>
        <dbReference type="Proteomes" id="UP000434172"/>
    </source>
</evidence>
<comment type="caution">
    <text evidence="1">The sequence shown here is derived from an EMBL/GenBank/DDBJ whole genome shotgun (WGS) entry which is preliminary data.</text>
</comment>
<evidence type="ECO:0000313" key="1">
    <source>
        <dbReference type="EMBL" id="KAF0320627.1"/>
    </source>
</evidence>
<dbReference type="Proteomes" id="UP000434172">
    <property type="component" value="Unassembled WGS sequence"/>
</dbReference>
<dbReference type="AlphaFoldDB" id="A0A8H3W9H6"/>